<evidence type="ECO:0000256" key="1">
    <source>
        <dbReference type="SAM" id="MobiDB-lite"/>
    </source>
</evidence>
<reference evidence="2" key="2">
    <citation type="submission" date="2020-12" db="EMBL/GenBank/DDBJ databases">
        <authorList>
            <person name="Kanost M."/>
        </authorList>
    </citation>
    <scope>NUCLEOTIDE SEQUENCE</scope>
</reference>
<protein>
    <submittedName>
        <fullName evidence="2">Uncharacterized protein</fullName>
    </submittedName>
</protein>
<evidence type="ECO:0000313" key="2">
    <source>
        <dbReference type="EMBL" id="KAG6445580.1"/>
    </source>
</evidence>
<feature type="region of interest" description="Disordered" evidence="1">
    <location>
        <begin position="605"/>
        <end position="703"/>
    </location>
</feature>
<dbReference type="AlphaFoldDB" id="A0A922CG29"/>
<feature type="region of interest" description="Disordered" evidence="1">
    <location>
        <begin position="87"/>
        <end position="118"/>
    </location>
</feature>
<gene>
    <name evidence="2" type="ORF">O3G_MSEX004022</name>
</gene>
<name>A0A922CG29_MANSE</name>
<keyword evidence="3" id="KW-1185">Reference proteome</keyword>
<accession>A0A922CG29</accession>
<feature type="compositionally biased region" description="Basic residues" evidence="1">
    <location>
        <begin position="94"/>
        <end position="104"/>
    </location>
</feature>
<feature type="region of interest" description="Disordered" evidence="1">
    <location>
        <begin position="411"/>
        <end position="434"/>
    </location>
</feature>
<feature type="compositionally biased region" description="Polar residues" evidence="1">
    <location>
        <begin position="411"/>
        <end position="424"/>
    </location>
</feature>
<comment type="caution">
    <text evidence="2">The sequence shown here is derived from an EMBL/GenBank/DDBJ whole genome shotgun (WGS) entry which is preliminary data.</text>
</comment>
<sequence length="763" mass="88774">MYPQNNYVMHPNVYRGEFKRHEPSLQQQKHNLYNERNTYNGRYGNQQNGSSRGRYRGINGERRVSHIQFPTSVVPNPTSCEDIKYEPKDIPNHANRRNAARHQGARQQYVARPQRREPSPERCEVTVFVPPPPYNYANNYNFLIVYTRHVAEYGYQYYHQYYRLAHLFNRNPNQYYIDGQNRRIYNNFYAGQFTHYHHRMPRSRYQVPNNDRIATMGFPCLYGTYGYSVHTIGNRPYSAYIRQNDFHCSPLCKTKFKYVPSNQFGIRVSHYRRGIWYHHFLNPYKKPNARNMSPHNNEYNSHNNIMARLYYNPFLWTLVPANYVYQMLLYNRHTNANNSLSIKSETSDSDSSSNSWAANPGPSNHNQATNSHIVQQIQAGPPAPSAPNEPLERPFTSSESLVLNCHQNIDTNGASNQLTPVVSKTDNENRVPENTSRDTYCVGNVSECWCCQMQQETSKNDIDIEGSLEDPELVVRVASPVDFYLPNNREATPENSNQSTGEYMYVCCYSNGSKCPSPPAEYEVDSDDQLDSCIQQPDGFETFSNDCYWDLPTIYQKSSNHNQANKDVKSDHADHVCHVHNRCCSKYRQATKDLNVNSIPGPYESRLEDLEPKNPQCNCYVRHSGDNRKGLDEDENTTQQMEQIRLTTLTSLVDRTKEAERPNDKYDEKSDRVEQAKRAEKSEPHNPSRKSGKTNQNDQTQQTEQAHLLELEHALESWFINQPEQQDFPYERDETFYQHVCDPKNCFQCPFCNNCSLHVCTCT</sequence>
<dbReference type="EMBL" id="JH668323">
    <property type="protein sequence ID" value="KAG6445580.1"/>
    <property type="molecule type" value="Genomic_DNA"/>
</dbReference>
<proteinExistence type="predicted"/>
<organism evidence="2 3">
    <name type="scientific">Manduca sexta</name>
    <name type="common">Tobacco hawkmoth</name>
    <name type="synonym">Tobacco hornworm</name>
    <dbReference type="NCBI Taxonomy" id="7130"/>
    <lineage>
        <taxon>Eukaryota</taxon>
        <taxon>Metazoa</taxon>
        <taxon>Ecdysozoa</taxon>
        <taxon>Arthropoda</taxon>
        <taxon>Hexapoda</taxon>
        <taxon>Insecta</taxon>
        <taxon>Pterygota</taxon>
        <taxon>Neoptera</taxon>
        <taxon>Endopterygota</taxon>
        <taxon>Lepidoptera</taxon>
        <taxon>Glossata</taxon>
        <taxon>Ditrysia</taxon>
        <taxon>Bombycoidea</taxon>
        <taxon>Sphingidae</taxon>
        <taxon>Sphinginae</taxon>
        <taxon>Sphingini</taxon>
        <taxon>Manduca</taxon>
    </lineage>
</organism>
<dbReference type="Proteomes" id="UP000791440">
    <property type="component" value="Unassembled WGS sequence"/>
</dbReference>
<feature type="compositionally biased region" description="Basic and acidic residues" evidence="1">
    <location>
        <begin position="654"/>
        <end position="686"/>
    </location>
</feature>
<feature type="region of interest" description="Disordered" evidence="1">
    <location>
        <begin position="341"/>
        <end position="397"/>
    </location>
</feature>
<feature type="compositionally biased region" description="Polar residues" evidence="1">
    <location>
        <begin position="637"/>
        <end position="653"/>
    </location>
</feature>
<reference evidence="2" key="1">
    <citation type="journal article" date="2016" name="Insect Biochem. Mol. Biol.">
        <title>Multifaceted biological insights from a draft genome sequence of the tobacco hornworm moth, Manduca sexta.</title>
        <authorList>
            <person name="Kanost M.R."/>
            <person name="Arrese E.L."/>
            <person name="Cao X."/>
            <person name="Chen Y.R."/>
            <person name="Chellapilla S."/>
            <person name="Goldsmith M.R."/>
            <person name="Grosse-Wilde E."/>
            <person name="Heckel D.G."/>
            <person name="Herndon N."/>
            <person name="Jiang H."/>
            <person name="Papanicolaou A."/>
            <person name="Qu J."/>
            <person name="Soulages J.L."/>
            <person name="Vogel H."/>
            <person name="Walters J."/>
            <person name="Waterhouse R.M."/>
            <person name="Ahn S.J."/>
            <person name="Almeida F.C."/>
            <person name="An C."/>
            <person name="Aqrawi P."/>
            <person name="Bretschneider A."/>
            <person name="Bryant W.B."/>
            <person name="Bucks S."/>
            <person name="Chao H."/>
            <person name="Chevignon G."/>
            <person name="Christen J.M."/>
            <person name="Clarke D.F."/>
            <person name="Dittmer N.T."/>
            <person name="Ferguson L.C.F."/>
            <person name="Garavelou S."/>
            <person name="Gordon K.H.J."/>
            <person name="Gunaratna R.T."/>
            <person name="Han Y."/>
            <person name="Hauser F."/>
            <person name="He Y."/>
            <person name="Heidel-Fischer H."/>
            <person name="Hirsh A."/>
            <person name="Hu Y."/>
            <person name="Jiang H."/>
            <person name="Kalra D."/>
            <person name="Klinner C."/>
            <person name="Konig C."/>
            <person name="Kovar C."/>
            <person name="Kroll A.R."/>
            <person name="Kuwar S.S."/>
            <person name="Lee S.L."/>
            <person name="Lehman R."/>
            <person name="Li K."/>
            <person name="Li Z."/>
            <person name="Liang H."/>
            <person name="Lovelace S."/>
            <person name="Lu Z."/>
            <person name="Mansfield J.H."/>
            <person name="McCulloch K.J."/>
            <person name="Mathew T."/>
            <person name="Morton B."/>
            <person name="Muzny D.M."/>
            <person name="Neunemann D."/>
            <person name="Ongeri F."/>
            <person name="Pauchet Y."/>
            <person name="Pu L.L."/>
            <person name="Pyrousis I."/>
            <person name="Rao X.J."/>
            <person name="Redding A."/>
            <person name="Roesel C."/>
            <person name="Sanchez-Gracia A."/>
            <person name="Schaack S."/>
            <person name="Shukla A."/>
            <person name="Tetreau G."/>
            <person name="Wang Y."/>
            <person name="Xiong G.H."/>
            <person name="Traut W."/>
            <person name="Walsh T.K."/>
            <person name="Worley K.C."/>
            <person name="Wu D."/>
            <person name="Wu W."/>
            <person name="Wu Y.Q."/>
            <person name="Zhang X."/>
            <person name="Zou Z."/>
            <person name="Zucker H."/>
            <person name="Briscoe A.D."/>
            <person name="Burmester T."/>
            <person name="Clem R.J."/>
            <person name="Feyereisen R."/>
            <person name="Grimmelikhuijzen C.J.P."/>
            <person name="Hamodrakas S.J."/>
            <person name="Hansson B.S."/>
            <person name="Huguet E."/>
            <person name="Jermiin L.S."/>
            <person name="Lan Q."/>
            <person name="Lehman H.K."/>
            <person name="Lorenzen M."/>
            <person name="Merzendorfer H."/>
            <person name="Michalopoulos I."/>
            <person name="Morton D.B."/>
            <person name="Muthukrishnan S."/>
            <person name="Oakeshott J.G."/>
            <person name="Palmer W."/>
            <person name="Park Y."/>
            <person name="Passarelli A.L."/>
            <person name="Rozas J."/>
            <person name="Schwartz L.M."/>
            <person name="Smith W."/>
            <person name="Southgate A."/>
            <person name="Vilcinskas A."/>
            <person name="Vogt R."/>
            <person name="Wang P."/>
            <person name="Werren J."/>
            <person name="Yu X.Q."/>
            <person name="Zhou J.J."/>
            <person name="Brown S.J."/>
            <person name="Scherer S.E."/>
            <person name="Richards S."/>
            <person name="Blissard G.W."/>
        </authorList>
    </citation>
    <scope>NUCLEOTIDE SEQUENCE</scope>
</reference>
<evidence type="ECO:0000313" key="3">
    <source>
        <dbReference type="Proteomes" id="UP000791440"/>
    </source>
</evidence>
<feature type="compositionally biased region" description="Polar residues" evidence="1">
    <location>
        <begin position="361"/>
        <end position="378"/>
    </location>
</feature>
<feature type="compositionally biased region" description="Low complexity" evidence="1">
    <location>
        <begin position="341"/>
        <end position="355"/>
    </location>
</feature>
<feature type="compositionally biased region" description="Low complexity" evidence="1">
    <location>
        <begin position="694"/>
        <end position="703"/>
    </location>
</feature>